<dbReference type="OMA" id="RSHAKCL"/>
<evidence type="ECO:0000256" key="4">
    <source>
        <dbReference type="ARBA" id="ARBA00022824"/>
    </source>
</evidence>
<dbReference type="EMBL" id="AP006487">
    <property type="protein sequence ID" value="BAM79254.1"/>
    <property type="molecule type" value="Genomic_DNA"/>
</dbReference>
<reference evidence="11 12" key="1">
    <citation type="journal article" date="2004" name="Nature">
        <title>Genome sequence of the ultrasmall unicellular red alga Cyanidioschyzon merolae 10D.</title>
        <authorList>
            <person name="Matsuzaki M."/>
            <person name="Misumi O."/>
            <person name="Shin-i T."/>
            <person name="Maruyama S."/>
            <person name="Takahara M."/>
            <person name="Miyagishima S."/>
            <person name="Mori T."/>
            <person name="Nishida K."/>
            <person name="Yagisawa F."/>
            <person name="Nishida K."/>
            <person name="Yoshida Y."/>
            <person name="Nishimura Y."/>
            <person name="Nakao S."/>
            <person name="Kobayashi T."/>
            <person name="Momoyama Y."/>
            <person name="Higashiyama T."/>
            <person name="Minoda A."/>
            <person name="Sano M."/>
            <person name="Nomoto H."/>
            <person name="Oishi K."/>
            <person name="Hayashi H."/>
            <person name="Ohta F."/>
            <person name="Nishizaka S."/>
            <person name="Haga S."/>
            <person name="Miura S."/>
            <person name="Morishita T."/>
            <person name="Kabeya Y."/>
            <person name="Terasawa K."/>
            <person name="Suzuki Y."/>
            <person name="Ishii Y."/>
            <person name="Asakawa S."/>
            <person name="Takano H."/>
            <person name="Ohta N."/>
            <person name="Kuroiwa H."/>
            <person name="Tanaka K."/>
            <person name="Shimizu N."/>
            <person name="Sugano S."/>
            <person name="Sato N."/>
            <person name="Nozaki H."/>
            <person name="Ogasawara N."/>
            <person name="Kohara Y."/>
            <person name="Kuroiwa T."/>
        </authorList>
    </citation>
    <scope>NUCLEOTIDE SEQUENCE [LARGE SCALE GENOMIC DNA]</scope>
    <source>
        <strain evidence="11 12">10D</strain>
    </source>
</reference>
<dbReference type="Pfam" id="PF00448">
    <property type="entry name" value="SRP54"/>
    <property type="match status" value="1"/>
</dbReference>
<dbReference type="SMART" id="SM00382">
    <property type="entry name" value="AAA"/>
    <property type="match status" value="1"/>
</dbReference>
<dbReference type="InterPro" id="IPR036225">
    <property type="entry name" value="SRP/SRP_N"/>
</dbReference>
<dbReference type="Proteomes" id="UP000007014">
    <property type="component" value="Chromosome 5"/>
</dbReference>
<evidence type="ECO:0000256" key="8">
    <source>
        <dbReference type="SAM" id="MobiDB-lite"/>
    </source>
</evidence>
<dbReference type="RefSeq" id="XP_005535540.1">
    <property type="nucleotide sequence ID" value="XM_005535483.1"/>
</dbReference>
<dbReference type="GO" id="GO:0003924">
    <property type="term" value="F:GTPase activity"/>
    <property type="evidence" value="ECO:0007669"/>
    <property type="project" value="InterPro"/>
</dbReference>
<comment type="similarity">
    <text evidence="2">Belongs to the GTP-binding SRP family.</text>
</comment>
<evidence type="ECO:0000256" key="7">
    <source>
        <dbReference type="ARBA" id="ARBA00023170"/>
    </source>
</evidence>
<evidence type="ECO:0000256" key="3">
    <source>
        <dbReference type="ARBA" id="ARBA00022741"/>
    </source>
</evidence>
<dbReference type="InterPro" id="IPR011012">
    <property type="entry name" value="Longin-like_dom_sf"/>
</dbReference>
<dbReference type="SUPFAM" id="SSF64356">
    <property type="entry name" value="SNARE-like"/>
    <property type="match status" value="1"/>
</dbReference>
<feature type="compositionally biased region" description="Polar residues" evidence="8">
    <location>
        <begin position="239"/>
        <end position="257"/>
    </location>
</feature>
<evidence type="ECO:0000259" key="10">
    <source>
        <dbReference type="PROSITE" id="PS00300"/>
    </source>
</evidence>
<dbReference type="Pfam" id="PF02881">
    <property type="entry name" value="SRP54_N"/>
    <property type="match status" value="1"/>
</dbReference>
<keyword evidence="7 11" id="KW-0675">Receptor</keyword>
<dbReference type="PROSITE" id="PS00300">
    <property type="entry name" value="SRP54"/>
    <property type="match status" value="1"/>
</dbReference>
<dbReference type="InterPro" id="IPR000897">
    <property type="entry name" value="SRP54_GTPase_dom"/>
</dbReference>
<evidence type="ECO:0000313" key="12">
    <source>
        <dbReference type="Proteomes" id="UP000007014"/>
    </source>
</evidence>
<dbReference type="STRING" id="280699.M1V6W4"/>
<dbReference type="GO" id="GO:0005047">
    <property type="term" value="F:signal recognition particle binding"/>
    <property type="evidence" value="ECO:0007669"/>
    <property type="project" value="InterPro"/>
</dbReference>
<dbReference type="InterPro" id="IPR013822">
    <property type="entry name" value="Signal_recog_particl_SRP54_hlx"/>
</dbReference>
<dbReference type="InterPro" id="IPR003593">
    <property type="entry name" value="AAA+_ATPase"/>
</dbReference>
<dbReference type="SUPFAM" id="SSF52540">
    <property type="entry name" value="P-loop containing nucleoside triphosphate hydrolases"/>
    <property type="match status" value="1"/>
</dbReference>
<evidence type="ECO:0000256" key="5">
    <source>
        <dbReference type="ARBA" id="ARBA00023134"/>
    </source>
</evidence>
<name>M1V6W4_CYAM1</name>
<feature type="region of interest" description="Disordered" evidence="8">
    <location>
        <begin position="329"/>
        <end position="350"/>
    </location>
</feature>
<comment type="subcellular location">
    <subcellularLocation>
        <location evidence="1">Endoplasmic reticulum membrane</location>
        <topology evidence="1">Peripheral membrane protein</topology>
        <orientation evidence="1">Cytoplasmic side</orientation>
    </subcellularLocation>
</comment>
<sequence>MNWFCIFHLGGLVLFFRDLSEASDAGTDDQHTSAQPESVLRDLVRTVLLAEKAGARIAQLRKQHLVAWRAANQFQLVFAAEAPSTLELHLLEQFLECCRSSFCQTYGSLLQRRRWSTESDFDSFAETVDRARATLQLGNTRAVFAADEHAHVGAALQRGRVSSPTPAANTRSSVQTLEDSQSAVPSSLSAPTTDAPDVHAPGHAGSIKDTLADDDVPIRSNAEPLMNASIPVEAAALETSTHPSNQAKKLSRGSIQRHSARPEQRRPPKKHTKLAAGRRWDDSIPTAEELAALDLSGEASCPLGSADDVGRARAAYLETQPRASIFENLTTDEEATNNDMERDVGADGARGSGNLWRTLGRLAGSRPLTRADLEKPLQYFRDRLIARNVAPTVAEKLTQSVEASLENRTLDALTVHRMVRAAVEDALQRVLQPLHGTQDLVLAIEQHRQRASIRRPFVIVFTGVNGVGKSTTLAKIAFLLLQHNLRLLLAAGDTFRAGAIEQLRIHARCLNIPLYERGYGKDPSSVAAAAISQAEQEQRDVVLIDTAGRMQDNEPLMKALAALVQRAAPERLFFVGEALVGNEAIDQLVKFNQALLRYQQGSGGKPRLIDGIILTKFDAVDEKVGAAVTMMYTTSIPIVFVGTGQTYHDLEPVNIPKLVKALVR</sequence>
<feature type="chain" id="PRO_5004017849" evidence="9">
    <location>
        <begin position="23"/>
        <end position="664"/>
    </location>
</feature>
<dbReference type="CDD" id="cd17876">
    <property type="entry name" value="SRalpha_C"/>
    <property type="match status" value="1"/>
</dbReference>
<gene>
    <name evidence="11" type="ORF">CYME_CME016C</name>
</gene>
<dbReference type="Gene3D" id="3.40.50.300">
    <property type="entry name" value="P-loop containing nucleotide triphosphate hydrolases"/>
    <property type="match status" value="1"/>
</dbReference>
<dbReference type="KEGG" id="cme:CYME_CME016C"/>
<dbReference type="InterPro" id="IPR007222">
    <property type="entry name" value="Sig_recog_particle_rcpt_asu_N"/>
</dbReference>
<dbReference type="SUPFAM" id="SSF47364">
    <property type="entry name" value="Domain of the SRP/SRP receptor G-proteins"/>
    <property type="match status" value="1"/>
</dbReference>
<reference evidence="11 12" key="2">
    <citation type="journal article" date="2007" name="BMC Biol.">
        <title>A 100%-complete sequence reveals unusually simple genomic features in the hot-spring red alga Cyanidioschyzon merolae.</title>
        <authorList>
            <person name="Nozaki H."/>
            <person name="Takano H."/>
            <person name="Misumi O."/>
            <person name="Terasawa K."/>
            <person name="Matsuzaki M."/>
            <person name="Maruyama S."/>
            <person name="Nishida K."/>
            <person name="Yagisawa F."/>
            <person name="Yoshida Y."/>
            <person name="Fujiwara T."/>
            <person name="Takio S."/>
            <person name="Tamura K."/>
            <person name="Chung S.J."/>
            <person name="Nakamura S."/>
            <person name="Kuroiwa H."/>
            <person name="Tanaka K."/>
            <person name="Sato N."/>
            <person name="Kuroiwa T."/>
        </authorList>
    </citation>
    <scope>NUCLEOTIDE SEQUENCE [LARGE SCALE GENOMIC DNA]</scope>
    <source>
        <strain evidence="11 12">10D</strain>
    </source>
</reference>
<dbReference type="GO" id="GO:0006614">
    <property type="term" value="P:SRP-dependent cotranslational protein targeting to membrane"/>
    <property type="evidence" value="ECO:0007669"/>
    <property type="project" value="InterPro"/>
</dbReference>
<dbReference type="OrthoDB" id="1727884at2759"/>
<dbReference type="SMART" id="SM00962">
    <property type="entry name" value="SRP54"/>
    <property type="match status" value="1"/>
</dbReference>
<evidence type="ECO:0000313" key="11">
    <source>
        <dbReference type="EMBL" id="BAM79254.1"/>
    </source>
</evidence>
<feature type="region of interest" description="Disordered" evidence="8">
    <location>
        <begin position="157"/>
        <end position="210"/>
    </location>
</feature>
<proteinExistence type="inferred from homology"/>
<accession>M1V6W4</accession>
<dbReference type="GO" id="GO:0005785">
    <property type="term" value="C:signal recognition particle receptor complex"/>
    <property type="evidence" value="ECO:0007669"/>
    <property type="project" value="InterPro"/>
</dbReference>
<dbReference type="Pfam" id="PF04086">
    <property type="entry name" value="SRP-alpha_N"/>
    <property type="match status" value="1"/>
</dbReference>
<keyword evidence="12" id="KW-1185">Reference proteome</keyword>
<dbReference type="Gramene" id="CME016CT">
    <property type="protein sequence ID" value="CME016CT"/>
    <property type="gene ID" value="CME016C"/>
</dbReference>
<evidence type="ECO:0000256" key="9">
    <source>
        <dbReference type="SAM" id="SignalP"/>
    </source>
</evidence>
<dbReference type="Gene3D" id="1.20.120.140">
    <property type="entry name" value="Signal recognition particle SRP54, nucleotide-binding domain"/>
    <property type="match status" value="1"/>
</dbReference>
<evidence type="ECO:0000256" key="6">
    <source>
        <dbReference type="ARBA" id="ARBA00023136"/>
    </source>
</evidence>
<dbReference type="GO" id="GO:0005525">
    <property type="term" value="F:GTP binding"/>
    <property type="evidence" value="ECO:0007669"/>
    <property type="project" value="UniProtKB-KW"/>
</dbReference>
<evidence type="ECO:0000256" key="2">
    <source>
        <dbReference type="ARBA" id="ARBA00008531"/>
    </source>
</evidence>
<dbReference type="PANTHER" id="PTHR43134">
    <property type="entry name" value="SIGNAL RECOGNITION PARTICLE RECEPTOR SUBUNIT ALPHA"/>
    <property type="match status" value="1"/>
</dbReference>
<dbReference type="GeneID" id="16992811"/>
<dbReference type="GO" id="GO:0006886">
    <property type="term" value="P:intracellular protein transport"/>
    <property type="evidence" value="ECO:0007669"/>
    <property type="project" value="InterPro"/>
</dbReference>
<dbReference type="eggNOG" id="KOG0781">
    <property type="taxonomic scope" value="Eukaryota"/>
</dbReference>
<feature type="region of interest" description="Disordered" evidence="8">
    <location>
        <begin position="239"/>
        <end position="279"/>
    </location>
</feature>
<dbReference type="CDD" id="cd14826">
    <property type="entry name" value="SR_alpha_SRX"/>
    <property type="match status" value="1"/>
</dbReference>
<feature type="compositionally biased region" description="Polar residues" evidence="8">
    <location>
        <begin position="160"/>
        <end position="192"/>
    </location>
</feature>
<feature type="domain" description="SRP54-type proteins GTP-binding" evidence="10">
    <location>
        <begin position="637"/>
        <end position="650"/>
    </location>
</feature>
<dbReference type="HOGENOM" id="CLU_009301_8_1_1"/>
<dbReference type="InterPro" id="IPR042101">
    <property type="entry name" value="SRP54_N_sf"/>
</dbReference>
<keyword evidence="6" id="KW-0472">Membrane</keyword>
<dbReference type="InterPro" id="IPR027417">
    <property type="entry name" value="P-loop_NTPase"/>
</dbReference>
<dbReference type="AlphaFoldDB" id="M1V6W4"/>
<organism evidence="11 12">
    <name type="scientific">Cyanidioschyzon merolae (strain NIES-3377 / 10D)</name>
    <name type="common">Unicellular red alga</name>
    <dbReference type="NCBI Taxonomy" id="280699"/>
    <lineage>
        <taxon>Eukaryota</taxon>
        <taxon>Rhodophyta</taxon>
        <taxon>Bangiophyceae</taxon>
        <taxon>Cyanidiales</taxon>
        <taxon>Cyanidiaceae</taxon>
        <taxon>Cyanidioschyzon</taxon>
    </lineage>
</organism>
<evidence type="ECO:0000256" key="1">
    <source>
        <dbReference type="ARBA" id="ARBA00004397"/>
    </source>
</evidence>
<dbReference type="PANTHER" id="PTHR43134:SF1">
    <property type="entry name" value="SIGNAL RECOGNITION PARTICLE RECEPTOR SUBUNIT ALPHA"/>
    <property type="match status" value="1"/>
</dbReference>
<keyword evidence="9" id="KW-0732">Signal</keyword>
<feature type="signal peptide" evidence="9">
    <location>
        <begin position="1"/>
        <end position="22"/>
    </location>
</feature>
<keyword evidence="3" id="KW-0547">Nucleotide-binding</keyword>
<dbReference type="Gene3D" id="3.30.450.60">
    <property type="match status" value="1"/>
</dbReference>
<keyword evidence="5" id="KW-0342">GTP-binding</keyword>
<protein>
    <submittedName>
        <fullName evidence="11">Signal recognition particle receptor alpha subunit</fullName>
    </submittedName>
</protein>
<dbReference type="FunFam" id="3.40.50.300:FF:000188">
    <property type="entry name" value="signal recognition particle receptor subunit alpha"/>
    <property type="match status" value="1"/>
</dbReference>
<keyword evidence="4" id="KW-0256">Endoplasmic reticulum</keyword>